<evidence type="ECO:0000256" key="1">
    <source>
        <dbReference type="ARBA" id="ARBA00022679"/>
    </source>
</evidence>
<reference evidence="4 5" key="1">
    <citation type="submission" date="2019-05" db="EMBL/GenBank/DDBJ databases">
        <authorList>
            <person name="Narsing Rao M.P."/>
            <person name="Li W.J."/>
        </authorList>
    </citation>
    <scope>NUCLEOTIDE SEQUENCE [LARGE SCALE GENOMIC DNA]</scope>
    <source>
        <strain evidence="4 5">SYSU_K30003</strain>
    </source>
</reference>
<keyword evidence="1" id="KW-0808">Transferase</keyword>
<dbReference type="GO" id="GO:0016301">
    <property type="term" value="F:kinase activity"/>
    <property type="evidence" value="ECO:0007669"/>
    <property type="project" value="UniProtKB-KW"/>
</dbReference>
<dbReference type="AlphaFoldDB" id="A0A5R9GF89"/>
<feature type="domain" description="Carbohydrate kinase PfkB" evidence="3">
    <location>
        <begin position="4"/>
        <end position="292"/>
    </location>
</feature>
<name>A0A5R9GF89_9BACL</name>
<dbReference type="SUPFAM" id="SSF53613">
    <property type="entry name" value="Ribokinase-like"/>
    <property type="match status" value="1"/>
</dbReference>
<evidence type="ECO:0000256" key="2">
    <source>
        <dbReference type="ARBA" id="ARBA00022777"/>
    </source>
</evidence>
<dbReference type="OrthoDB" id="9806249at2"/>
<dbReference type="InterPro" id="IPR029056">
    <property type="entry name" value="Ribokinase-like"/>
</dbReference>
<dbReference type="PRINTS" id="PR00990">
    <property type="entry name" value="RIBOKINASE"/>
</dbReference>
<comment type="caution">
    <text evidence="4">The sequence shown here is derived from an EMBL/GenBank/DDBJ whole genome shotgun (WGS) entry which is preliminary data.</text>
</comment>
<proteinExistence type="predicted"/>
<gene>
    <name evidence="4" type="ORF">FE782_11665</name>
</gene>
<dbReference type="GO" id="GO:0005829">
    <property type="term" value="C:cytosol"/>
    <property type="evidence" value="ECO:0007669"/>
    <property type="project" value="TreeGrafter"/>
</dbReference>
<sequence>MTPTLVVIGNVFLDLKGYASHAYDPIGKNVGDVRFVHGGVGRNVAANLAALGGETRLLATVDDGAPSREIVERLDALGADTRFIRPADRGMGMWMAIVDADGNLAGSISRQPDFAGLARLLEDAGEEALRDATHLVLSVDLTEAITRRAIELAKRFGIPVYGLPNNLQVIGEHPALLGALDCFVCNHVEAERLSGRPWGSISNEERLASLRAFVDERELRAMVVTLGAEGSVYYDRAAGRSGFQPAFPARLVDSSGAGDAFAAGTAFALSRGLPLDRAVVCGAKVAGWVVESDRNECADARERMGRDDIFEKMGLI</sequence>
<dbReference type="EMBL" id="VCIW01000006">
    <property type="protein sequence ID" value="TLS52028.1"/>
    <property type="molecule type" value="Genomic_DNA"/>
</dbReference>
<dbReference type="Gene3D" id="3.40.1190.20">
    <property type="match status" value="1"/>
</dbReference>
<keyword evidence="2 4" id="KW-0418">Kinase</keyword>
<dbReference type="GO" id="GO:0006796">
    <property type="term" value="P:phosphate-containing compound metabolic process"/>
    <property type="evidence" value="ECO:0007669"/>
    <property type="project" value="UniProtKB-ARBA"/>
</dbReference>
<protein>
    <submittedName>
        <fullName evidence="4">Sugar kinase</fullName>
    </submittedName>
</protein>
<dbReference type="InterPro" id="IPR011611">
    <property type="entry name" value="PfkB_dom"/>
</dbReference>
<dbReference type="Pfam" id="PF00294">
    <property type="entry name" value="PfkB"/>
    <property type="match status" value="1"/>
</dbReference>
<keyword evidence="5" id="KW-1185">Reference proteome</keyword>
<dbReference type="InterPro" id="IPR002139">
    <property type="entry name" value="Ribo/fructo_kinase"/>
</dbReference>
<dbReference type="PANTHER" id="PTHR10584:SF166">
    <property type="entry name" value="RIBOKINASE"/>
    <property type="match status" value="1"/>
</dbReference>
<dbReference type="PANTHER" id="PTHR10584">
    <property type="entry name" value="SUGAR KINASE"/>
    <property type="match status" value="1"/>
</dbReference>
<dbReference type="RefSeq" id="WP_138194272.1">
    <property type="nucleotide sequence ID" value="NZ_VCIW01000006.1"/>
</dbReference>
<evidence type="ECO:0000313" key="4">
    <source>
        <dbReference type="EMBL" id="TLS52028.1"/>
    </source>
</evidence>
<accession>A0A5R9GF89</accession>
<evidence type="ECO:0000313" key="5">
    <source>
        <dbReference type="Proteomes" id="UP000309676"/>
    </source>
</evidence>
<dbReference type="Proteomes" id="UP000309676">
    <property type="component" value="Unassembled WGS sequence"/>
</dbReference>
<evidence type="ECO:0000259" key="3">
    <source>
        <dbReference type="Pfam" id="PF00294"/>
    </source>
</evidence>
<organism evidence="4 5">
    <name type="scientific">Paenibacillus antri</name>
    <dbReference type="NCBI Taxonomy" id="2582848"/>
    <lineage>
        <taxon>Bacteria</taxon>
        <taxon>Bacillati</taxon>
        <taxon>Bacillota</taxon>
        <taxon>Bacilli</taxon>
        <taxon>Bacillales</taxon>
        <taxon>Paenibacillaceae</taxon>
        <taxon>Paenibacillus</taxon>
    </lineage>
</organism>